<dbReference type="Proteomes" id="UP000821866">
    <property type="component" value="Chromosome 1"/>
</dbReference>
<gene>
    <name evidence="3" type="ORF">HPB51_009358</name>
</gene>
<evidence type="ECO:0000313" key="4">
    <source>
        <dbReference type="Proteomes" id="UP000821866"/>
    </source>
</evidence>
<dbReference type="SUPFAM" id="SSF46689">
    <property type="entry name" value="Homeodomain-like"/>
    <property type="match status" value="1"/>
</dbReference>
<comment type="caution">
    <text evidence="3">The sequence shown here is derived from an EMBL/GenBank/DDBJ whole genome shotgun (WGS) entry which is preliminary data.</text>
</comment>
<dbReference type="GO" id="GO:0005634">
    <property type="term" value="C:nucleus"/>
    <property type="evidence" value="ECO:0007669"/>
    <property type="project" value="UniProtKB-SubCell"/>
</dbReference>
<evidence type="ECO:0000256" key="1">
    <source>
        <dbReference type="ARBA" id="ARBA00004123"/>
    </source>
</evidence>
<dbReference type="InterPro" id="IPR007889">
    <property type="entry name" value="HTH_Psq"/>
</dbReference>
<evidence type="ECO:0000259" key="2">
    <source>
        <dbReference type="Pfam" id="PF04218"/>
    </source>
</evidence>
<reference evidence="3" key="1">
    <citation type="journal article" date="2020" name="Cell">
        <title>Large-Scale Comparative Analyses of Tick Genomes Elucidate Their Genetic Diversity and Vector Capacities.</title>
        <authorList>
            <consortium name="Tick Genome and Microbiome Consortium (TIGMIC)"/>
            <person name="Jia N."/>
            <person name="Wang J."/>
            <person name="Shi W."/>
            <person name="Du L."/>
            <person name="Sun Y."/>
            <person name="Zhan W."/>
            <person name="Jiang J.F."/>
            <person name="Wang Q."/>
            <person name="Zhang B."/>
            <person name="Ji P."/>
            <person name="Bell-Sakyi L."/>
            <person name="Cui X.M."/>
            <person name="Yuan T.T."/>
            <person name="Jiang B.G."/>
            <person name="Yang W.F."/>
            <person name="Lam T.T."/>
            <person name="Chang Q.C."/>
            <person name="Ding S.J."/>
            <person name="Wang X.J."/>
            <person name="Zhu J.G."/>
            <person name="Ruan X.D."/>
            <person name="Zhao L."/>
            <person name="Wei J.T."/>
            <person name="Ye R.Z."/>
            <person name="Que T.C."/>
            <person name="Du C.H."/>
            <person name="Zhou Y.H."/>
            <person name="Cheng J.X."/>
            <person name="Dai P.F."/>
            <person name="Guo W.B."/>
            <person name="Han X.H."/>
            <person name="Huang E.J."/>
            <person name="Li L.F."/>
            <person name="Wei W."/>
            <person name="Gao Y.C."/>
            <person name="Liu J.Z."/>
            <person name="Shao H.Z."/>
            <person name="Wang X."/>
            <person name="Wang C.C."/>
            <person name="Yang T.C."/>
            <person name="Huo Q.B."/>
            <person name="Li W."/>
            <person name="Chen H.Y."/>
            <person name="Chen S.E."/>
            <person name="Zhou L.G."/>
            <person name="Ni X.B."/>
            <person name="Tian J.H."/>
            <person name="Sheng Y."/>
            <person name="Liu T."/>
            <person name="Pan Y.S."/>
            <person name="Xia L.Y."/>
            <person name="Li J."/>
            <person name="Zhao F."/>
            <person name="Cao W.C."/>
        </authorList>
    </citation>
    <scope>NUCLEOTIDE SEQUENCE</scope>
    <source>
        <strain evidence="3">Rmic-2018</strain>
    </source>
</reference>
<protein>
    <recommendedName>
        <fullName evidence="2">HTH psq-type domain-containing protein</fullName>
    </recommendedName>
</protein>
<sequence length="240" mass="26367">MLECLQLPVFLESSSNVVCFDGVSCYSVNCVGALSSWLAQRGRIRRLPKKLKITNRVERDEKKSDVASSYKIPLSTLSTILKNKADIRAKSDKRPDARGTRRVRTAVYEDVEAAVLQVVFPPVWNELAEFPGAVDGSTFDKFVSADDDVAITGQRQDEDYIADLVSTMSQRGSNKESDDGPLPASSEVISALVLVRRYCVNVEGCGLSCSDSLDSVEACVLSQAAKSLTQKEIRDYFVPQ</sequence>
<dbReference type="AlphaFoldDB" id="A0A9J6F014"/>
<name>A0A9J6F014_RHIMP</name>
<comment type="subcellular location">
    <subcellularLocation>
        <location evidence="1">Nucleus</location>
    </subcellularLocation>
</comment>
<evidence type="ECO:0000313" key="3">
    <source>
        <dbReference type="EMBL" id="KAH8040102.1"/>
    </source>
</evidence>
<dbReference type="Pfam" id="PF04218">
    <property type="entry name" value="CENP-B_N"/>
    <property type="match status" value="1"/>
</dbReference>
<proteinExistence type="predicted"/>
<reference evidence="3" key="2">
    <citation type="submission" date="2021-09" db="EMBL/GenBank/DDBJ databases">
        <authorList>
            <person name="Jia N."/>
            <person name="Wang J."/>
            <person name="Shi W."/>
            <person name="Du L."/>
            <person name="Sun Y."/>
            <person name="Zhan W."/>
            <person name="Jiang J."/>
            <person name="Wang Q."/>
            <person name="Zhang B."/>
            <person name="Ji P."/>
            <person name="Sakyi L.B."/>
            <person name="Cui X."/>
            <person name="Yuan T."/>
            <person name="Jiang B."/>
            <person name="Yang W."/>
            <person name="Lam T.T.-Y."/>
            <person name="Chang Q."/>
            <person name="Ding S."/>
            <person name="Wang X."/>
            <person name="Zhu J."/>
            <person name="Ruan X."/>
            <person name="Zhao L."/>
            <person name="Wei J."/>
            <person name="Que T."/>
            <person name="Du C."/>
            <person name="Cheng J."/>
            <person name="Dai P."/>
            <person name="Han X."/>
            <person name="Huang E."/>
            <person name="Gao Y."/>
            <person name="Liu J."/>
            <person name="Shao H."/>
            <person name="Ye R."/>
            <person name="Li L."/>
            <person name="Wei W."/>
            <person name="Wang X."/>
            <person name="Wang C."/>
            <person name="Huo Q."/>
            <person name="Li W."/>
            <person name="Guo W."/>
            <person name="Chen H."/>
            <person name="Chen S."/>
            <person name="Zhou L."/>
            <person name="Zhou L."/>
            <person name="Ni X."/>
            <person name="Tian J."/>
            <person name="Zhou Y."/>
            <person name="Sheng Y."/>
            <person name="Liu T."/>
            <person name="Pan Y."/>
            <person name="Xia L."/>
            <person name="Li J."/>
            <person name="Zhao F."/>
            <person name="Cao W."/>
        </authorList>
    </citation>
    <scope>NUCLEOTIDE SEQUENCE</scope>
    <source>
        <strain evidence="3">Rmic-2018</strain>
        <tissue evidence="3">Larvae</tissue>
    </source>
</reference>
<organism evidence="3 4">
    <name type="scientific">Rhipicephalus microplus</name>
    <name type="common">Cattle tick</name>
    <name type="synonym">Boophilus microplus</name>
    <dbReference type="NCBI Taxonomy" id="6941"/>
    <lineage>
        <taxon>Eukaryota</taxon>
        <taxon>Metazoa</taxon>
        <taxon>Ecdysozoa</taxon>
        <taxon>Arthropoda</taxon>
        <taxon>Chelicerata</taxon>
        <taxon>Arachnida</taxon>
        <taxon>Acari</taxon>
        <taxon>Parasitiformes</taxon>
        <taxon>Ixodida</taxon>
        <taxon>Ixodoidea</taxon>
        <taxon>Ixodidae</taxon>
        <taxon>Rhipicephalinae</taxon>
        <taxon>Rhipicephalus</taxon>
        <taxon>Boophilus</taxon>
    </lineage>
</organism>
<dbReference type="GO" id="GO:0003677">
    <property type="term" value="F:DNA binding"/>
    <property type="evidence" value="ECO:0007669"/>
    <property type="project" value="InterPro"/>
</dbReference>
<feature type="domain" description="HTH psq-type" evidence="2">
    <location>
        <begin position="49"/>
        <end position="90"/>
    </location>
</feature>
<dbReference type="InterPro" id="IPR009057">
    <property type="entry name" value="Homeodomain-like_sf"/>
</dbReference>
<dbReference type="Gene3D" id="1.10.10.60">
    <property type="entry name" value="Homeodomain-like"/>
    <property type="match status" value="1"/>
</dbReference>
<keyword evidence="4" id="KW-1185">Reference proteome</keyword>
<dbReference type="EMBL" id="JABSTU010000001">
    <property type="protein sequence ID" value="KAH8040102.1"/>
    <property type="molecule type" value="Genomic_DNA"/>
</dbReference>
<accession>A0A9J6F014</accession>